<accession>A0AAD6V6H2</accession>
<proteinExistence type="predicted"/>
<keyword evidence="2" id="KW-0812">Transmembrane</keyword>
<feature type="transmembrane region" description="Helical" evidence="2">
    <location>
        <begin position="114"/>
        <end position="134"/>
    </location>
</feature>
<keyword evidence="2" id="KW-1133">Transmembrane helix</keyword>
<dbReference type="AlphaFoldDB" id="A0AAD6V6H2"/>
<evidence type="ECO:0000259" key="3">
    <source>
        <dbReference type="Pfam" id="PF20152"/>
    </source>
</evidence>
<sequence length="303" mass="33000">MAVNVDNAFLLVGSWINCMLFMLEIVLMIQYLQGPSRPRLHKVSMGAIFTFDALCTIAICCEVYMSVLELPCQADDSRTAFQVSATVLFATFGTISMEQLFLCYLYFTLAKQRVITALLVLSVVVHFAFSYAAAGLMLVDKPFLTGLWIYRTAAITYAVTDILIASSLLYALVKLQKTSTVRVSMFSLLRRLMLLIAASGVLVAVTTLIDVVLRLQSESGHAVFFFAQGRMYTLTILANFLASNTGLASAVLPSVAPGPSVITGVIFSECTTSTDERNRENGGTERNIDMETLSSKAPPSGSD</sequence>
<keyword evidence="5" id="KW-1185">Reference proteome</keyword>
<reference evidence="4" key="1">
    <citation type="submission" date="2023-03" db="EMBL/GenBank/DDBJ databases">
        <title>Massive genome expansion in bonnet fungi (Mycena s.s.) driven by repeated elements and novel gene families across ecological guilds.</title>
        <authorList>
            <consortium name="Lawrence Berkeley National Laboratory"/>
            <person name="Harder C.B."/>
            <person name="Miyauchi S."/>
            <person name="Viragh M."/>
            <person name="Kuo A."/>
            <person name="Thoen E."/>
            <person name="Andreopoulos B."/>
            <person name="Lu D."/>
            <person name="Skrede I."/>
            <person name="Drula E."/>
            <person name="Henrissat B."/>
            <person name="Morin E."/>
            <person name="Kohler A."/>
            <person name="Barry K."/>
            <person name="LaButti K."/>
            <person name="Morin E."/>
            <person name="Salamov A."/>
            <person name="Lipzen A."/>
            <person name="Mereny Z."/>
            <person name="Hegedus B."/>
            <person name="Baldrian P."/>
            <person name="Stursova M."/>
            <person name="Weitz H."/>
            <person name="Taylor A."/>
            <person name="Grigoriev I.V."/>
            <person name="Nagy L.G."/>
            <person name="Martin F."/>
            <person name="Kauserud H."/>
        </authorList>
    </citation>
    <scope>NUCLEOTIDE SEQUENCE</scope>
    <source>
        <strain evidence="4">9144</strain>
    </source>
</reference>
<evidence type="ECO:0000256" key="2">
    <source>
        <dbReference type="SAM" id="Phobius"/>
    </source>
</evidence>
<organism evidence="4 5">
    <name type="scientific">Mycena pura</name>
    <dbReference type="NCBI Taxonomy" id="153505"/>
    <lineage>
        <taxon>Eukaryota</taxon>
        <taxon>Fungi</taxon>
        <taxon>Dikarya</taxon>
        <taxon>Basidiomycota</taxon>
        <taxon>Agaricomycotina</taxon>
        <taxon>Agaricomycetes</taxon>
        <taxon>Agaricomycetidae</taxon>
        <taxon>Agaricales</taxon>
        <taxon>Marasmiineae</taxon>
        <taxon>Mycenaceae</taxon>
        <taxon>Mycena</taxon>
    </lineage>
</organism>
<dbReference type="Pfam" id="PF20152">
    <property type="entry name" value="DUF6534"/>
    <property type="match status" value="1"/>
</dbReference>
<keyword evidence="2" id="KW-0472">Membrane</keyword>
<feature type="compositionally biased region" description="Polar residues" evidence="1">
    <location>
        <begin position="292"/>
        <end position="303"/>
    </location>
</feature>
<dbReference type="EMBL" id="JARJCW010000056">
    <property type="protein sequence ID" value="KAJ7202134.1"/>
    <property type="molecule type" value="Genomic_DNA"/>
</dbReference>
<feature type="transmembrane region" description="Helical" evidence="2">
    <location>
        <begin position="87"/>
        <end position="107"/>
    </location>
</feature>
<evidence type="ECO:0000256" key="1">
    <source>
        <dbReference type="SAM" id="MobiDB-lite"/>
    </source>
</evidence>
<feature type="transmembrane region" description="Helical" evidence="2">
    <location>
        <begin position="154"/>
        <end position="173"/>
    </location>
</feature>
<feature type="transmembrane region" description="Helical" evidence="2">
    <location>
        <begin position="194"/>
        <end position="215"/>
    </location>
</feature>
<gene>
    <name evidence="4" type="ORF">GGX14DRAFT_463931</name>
</gene>
<feature type="compositionally biased region" description="Basic and acidic residues" evidence="1">
    <location>
        <begin position="274"/>
        <end position="289"/>
    </location>
</feature>
<dbReference type="Proteomes" id="UP001219525">
    <property type="component" value="Unassembled WGS sequence"/>
</dbReference>
<feature type="transmembrane region" description="Helical" evidence="2">
    <location>
        <begin position="44"/>
        <end position="67"/>
    </location>
</feature>
<evidence type="ECO:0000313" key="4">
    <source>
        <dbReference type="EMBL" id="KAJ7202134.1"/>
    </source>
</evidence>
<feature type="domain" description="DUF6534" evidence="3">
    <location>
        <begin position="158"/>
        <end position="241"/>
    </location>
</feature>
<feature type="region of interest" description="Disordered" evidence="1">
    <location>
        <begin position="274"/>
        <end position="303"/>
    </location>
</feature>
<dbReference type="InterPro" id="IPR045339">
    <property type="entry name" value="DUF6534"/>
</dbReference>
<name>A0AAD6V6H2_9AGAR</name>
<protein>
    <recommendedName>
        <fullName evidence="3">DUF6534 domain-containing protein</fullName>
    </recommendedName>
</protein>
<feature type="transmembrane region" description="Helical" evidence="2">
    <location>
        <begin position="12"/>
        <end position="32"/>
    </location>
</feature>
<comment type="caution">
    <text evidence="4">The sequence shown here is derived from an EMBL/GenBank/DDBJ whole genome shotgun (WGS) entry which is preliminary data.</text>
</comment>
<evidence type="ECO:0000313" key="5">
    <source>
        <dbReference type="Proteomes" id="UP001219525"/>
    </source>
</evidence>